<dbReference type="RefSeq" id="WP_378039032.1">
    <property type="nucleotide sequence ID" value="NZ_JBHSIV010000043.1"/>
</dbReference>
<evidence type="ECO:0000313" key="4">
    <source>
        <dbReference type="Proteomes" id="UP001595947"/>
    </source>
</evidence>
<dbReference type="InterPro" id="IPR050051">
    <property type="entry name" value="EccE_dom"/>
</dbReference>
<keyword evidence="1" id="KW-0812">Transmembrane</keyword>
<organism evidence="3 4">
    <name type="scientific">Actinomycetospora atypica</name>
    <dbReference type="NCBI Taxonomy" id="1290095"/>
    <lineage>
        <taxon>Bacteria</taxon>
        <taxon>Bacillati</taxon>
        <taxon>Actinomycetota</taxon>
        <taxon>Actinomycetes</taxon>
        <taxon>Pseudonocardiales</taxon>
        <taxon>Pseudonocardiaceae</taxon>
        <taxon>Actinomycetospora</taxon>
    </lineage>
</organism>
<name>A0ABV9YS33_9PSEU</name>
<gene>
    <name evidence="3" type="ORF">ACFPBZ_26100</name>
</gene>
<protein>
    <submittedName>
        <fullName evidence="3">Type VII secretion protein EccE</fullName>
    </submittedName>
</protein>
<comment type="caution">
    <text evidence="3">The sequence shown here is derived from an EMBL/GenBank/DDBJ whole genome shotgun (WGS) entry which is preliminary data.</text>
</comment>
<keyword evidence="4" id="KW-1185">Reference proteome</keyword>
<dbReference type="Pfam" id="PF11203">
    <property type="entry name" value="EccE"/>
    <property type="match status" value="1"/>
</dbReference>
<keyword evidence="1" id="KW-0472">Membrane</keyword>
<keyword evidence="1" id="KW-1133">Transmembrane helix</keyword>
<evidence type="ECO:0000259" key="2">
    <source>
        <dbReference type="Pfam" id="PF11203"/>
    </source>
</evidence>
<evidence type="ECO:0000313" key="3">
    <source>
        <dbReference type="EMBL" id="MFC5065715.1"/>
    </source>
</evidence>
<dbReference type="EMBL" id="JBHSIV010000043">
    <property type="protein sequence ID" value="MFC5065715.1"/>
    <property type="molecule type" value="Genomic_DNA"/>
</dbReference>
<accession>A0ABV9YS33</accession>
<evidence type="ECO:0000256" key="1">
    <source>
        <dbReference type="SAM" id="Phobius"/>
    </source>
</evidence>
<proteinExistence type="predicted"/>
<feature type="domain" description="Type VII secretion system protein EccE" evidence="2">
    <location>
        <begin position="208"/>
        <end position="304"/>
    </location>
</feature>
<reference evidence="4" key="1">
    <citation type="journal article" date="2019" name="Int. J. Syst. Evol. Microbiol.">
        <title>The Global Catalogue of Microorganisms (GCM) 10K type strain sequencing project: providing services to taxonomists for standard genome sequencing and annotation.</title>
        <authorList>
            <consortium name="The Broad Institute Genomics Platform"/>
            <consortium name="The Broad Institute Genome Sequencing Center for Infectious Disease"/>
            <person name="Wu L."/>
            <person name="Ma J."/>
        </authorList>
    </citation>
    <scope>NUCLEOTIDE SEQUENCE [LARGE SCALE GENOMIC DNA]</scope>
    <source>
        <strain evidence="4">CGMCC 4.7093</strain>
    </source>
</reference>
<feature type="transmembrane region" description="Helical" evidence="1">
    <location>
        <begin position="12"/>
        <end position="34"/>
    </location>
</feature>
<sequence length="398" mass="40397">MTARTRPGEPSLGPLPVGGTVLVGVGLALALGLLALDPGLLPLAGVLASAALVAGLVRVRGELVGTWAALALRHRLRRRELAPAPPDEGLGLPALDAGLGPLTVVDGRDHDGRPLALLGDEHGAWSAVLAPDVEELPLLLDPPDAGGRGADWVGAGVGGFPLPALADTLHDRGVVLDAVTVVRHVRPGADDGPARDAHREVLGPLADAAHRSSWLVVRLDPDRCPGAVAERGGGVLGARRALVGALARIGRVLADAGVPVRPLERDGLREAVALAAGVDLDRTPGGTQERWDAVVVGEVGHATWVATALGPDAAPLDLDALVAGDAVGTVALALVADDGPDEVGADLHVRVTARTPEAITEAGRRLVAGARGRGLRLEPLHGRHGAGLRATLPLGARP</sequence>
<dbReference type="Proteomes" id="UP001595947">
    <property type="component" value="Unassembled WGS sequence"/>
</dbReference>